<keyword evidence="1" id="KW-0812">Transmembrane</keyword>
<evidence type="ECO:0000313" key="2">
    <source>
        <dbReference type="EMBL" id="RLU58046.1"/>
    </source>
</evidence>
<sequence>MGQTQKAKERSSVHNVWCFIRDGFLMVGYYTLTVLKYIVITPFFILSTLKNWFFMGISTTITYFILAMLYYSFTNQHEVVGSPELITANLFTDTRCWILVIVSGIFALILTIGQYRGEID</sequence>
<comment type="caution">
    <text evidence="2">The sequence shown here is derived from an EMBL/GenBank/DDBJ whole genome shotgun (WGS) entry which is preliminary data.</text>
</comment>
<name>A0A3L8GH32_STRIN</name>
<keyword evidence="1" id="KW-1133">Transmembrane helix</keyword>
<dbReference type="EMBL" id="QLQD01000028">
    <property type="protein sequence ID" value="RLU58046.1"/>
    <property type="molecule type" value="Genomic_DNA"/>
</dbReference>
<evidence type="ECO:0000313" key="3">
    <source>
        <dbReference type="Proteomes" id="UP000269148"/>
    </source>
</evidence>
<keyword evidence="1" id="KW-0472">Membrane</keyword>
<dbReference type="RefSeq" id="WP_121791977.1">
    <property type="nucleotide sequence ID" value="NZ_QLQC01000029.1"/>
</dbReference>
<accession>A0A3L8GH32</accession>
<proteinExistence type="predicted"/>
<dbReference type="AlphaFoldDB" id="A0A3L8GH32"/>
<protein>
    <submittedName>
        <fullName evidence="2">Uncharacterized protein</fullName>
    </submittedName>
</protein>
<evidence type="ECO:0000256" key="1">
    <source>
        <dbReference type="SAM" id="Phobius"/>
    </source>
</evidence>
<organism evidence="2 3">
    <name type="scientific">Streptococcus iniae</name>
    <name type="common">Streptococcus shiloi</name>
    <dbReference type="NCBI Taxonomy" id="1346"/>
    <lineage>
        <taxon>Bacteria</taxon>
        <taxon>Bacillati</taxon>
        <taxon>Bacillota</taxon>
        <taxon>Bacilli</taxon>
        <taxon>Lactobacillales</taxon>
        <taxon>Streptococcaceae</taxon>
        <taxon>Streptococcus</taxon>
    </lineage>
</organism>
<reference evidence="2 3" key="1">
    <citation type="submission" date="2018-06" db="EMBL/GenBank/DDBJ databases">
        <title>Mutators as drivers of adaptation in pathogenic bacteria and a risk factor for host jumps and vaccine escape.</title>
        <authorList>
            <person name="Barnes A.C."/>
            <person name="Silayeva O."/>
        </authorList>
    </citation>
    <scope>NUCLEOTIDE SEQUENCE [LARGE SCALE GENOMIC DNA]</scope>
    <source>
        <strain evidence="2 3">QMA0445</strain>
    </source>
</reference>
<dbReference type="OrthoDB" id="9925243at2"/>
<feature type="transmembrane region" description="Helical" evidence="1">
    <location>
        <begin position="94"/>
        <end position="115"/>
    </location>
</feature>
<gene>
    <name evidence="2" type="ORF">DIY07_02635</name>
</gene>
<feature type="transmembrane region" description="Helical" evidence="1">
    <location>
        <begin position="52"/>
        <end position="73"/>
    </location>
</feature>
<dbReference type="Proteomes" id="UP000269148">
    <property type="component" value="Unassembled WGS sequence"/>
</dbReference>
<feature type="transmembrane region" description="Helical" evidence="1">
    <location>
        <begin position="27"/>
        <end position="46"/>
    </location>
</feature>